<keyword evidence="8 12" id="KW-0333">Golgi apparatus</keyword>
<evidence type="ECO:0000256" key="2">
    <source>
        <dbReference type="ARBA" id="ARBA00006972"/>
    </source>
</evidence>
<comment type="subunit">
    <text evidence="3 12">Oligomeric complex that consists of at least the alpha, beta, beta', gamma, delta, epsilon and zeta subunits.</text>
</comment>
<dbReference type="SUPFAM" id="SSF64356">
    <property type="entry name" value="SNARE-like"/>
    <property type="match status" value="1"/>
</dbReference>
<comment type="subcellular location">
    <subcellularLocation>
        <location evidence="12">Cytoplasm</location>
    </subcellularLocation>
    <subcellularLocation>
        <location evidence="1 12">Golgi apparatus membrane</location>
        <topology evidence="1 12">Peripheral membrane protein</topology>
        <orientation evidence="1 12">Cytoplasmic side</orientation>
    </subcellularLocation>
    <subcellularLocation>
        <location evidence="12">Cytoplasmic vesicle</location>
        <location evidence="12">COPI-coated vesicle membrane</location>
        <topology evidence="12">Peripheral membrane protein</topology>
        <orientation evidence="12">Cytoplasmic side</orientation>
    </subcellularLocation>
</comment>
<evidence type="ECO:0000256" key="13">
    <source>
        <dbReference type="SAM" id="MobiDB-lite"/>
    </source>
</evidence>
<dbReference type="InterPro" id="IPR022775">
    <property type="entry name" value="AP_mu_sigma_su"/>
</dbReference>
<keyword evidence="9 12" id="KW-0472">Membrane</keyword>
<evidence type="ECO:0000256" key="11">
    <source>
        <dbReference type="ARBA" id="ARBA00045555"/>
    </source>
</evidence>
<dbReference type="FunFam" id="3.30.450.60:FF:000013">
    <property type="entry name" value="Coatomer subunit zeta"/>
    <property type="match status" value="1"/>
</dbReference>
<dbReference type="AlphaFoldDB" id="A0A7S4C885"/>
<evidence type="ECO:0000256" key="9">
    <source>
        <dbReference type="ARBA" id="ARBA00023136"/>
    </source>
</evidence>
<dbReference type="PANTHER" id="PTHR11043:SF0">
    <property type="entry name" value="COATOMER SUBUNIT ZETA"/>
    <property type="match status" value="1"/>
</dbReference>
<keyword evidence="7 12" id="KW-0653">Protein transport</keyword>
<dbReference type="InterPro" id="IPR011012">
    <property type="entry name" value="Longin-like_dom_sf"/>
</dbReference>
<dbReference type="PANTHER" id="PTHR11043">
    <property type="entry name" value="ZETA-COAT PROTEIN"/>
    <property type="match status" value="1"/>
</dbReference>
<dbReference type="GO" id="GO:0006891">
    <property type="term" value="P:intra-Golgi vesicle-mediated transport"/>
    <property type="evidence" value="ECO:0007669"/>
    <property type="project" value="TreeGrafter"/>
</dbReference>
<feature type="domain" description="AP complex mu/sigma subunit" evidence="14">
    <location>
        <begin position="8"/>
        <end position="182"/>
    </location>
</feature>
<proteinExistence type="inferred from homology"/>
<gene>
    <name evidence="15" type="ORF">EGYM00163_LOCUS907</name>
</gene>
<comment type="similarity">
    <text evidence="2 12">Belongs to the adaptor complexes small subunit family.</text>
</comment>
<evidence type="ECO:0000259" key="14">
    <source>
        <dbReference type="Pfam" id="PF01217"/>
    </source>
</evidence>
<feature type="compositionally biased region" description="Basic and acidic residues" evidence="13">
    <location>
        <begin position="53"/>
        <end position="69"/>
    </location>
</feature>
<dbReference type="InterPro" id="IPR039652">
    <property type="entry name" value="Coatomer_zeta"/>
</dbReference>
<dbReference type="GO" id="GO:0030126">
    <property type="term" value="C:COPI vesicle coat"/>
    <property type="evidence" value="ECO:0007669"/>
    <property type="project" value="UniProtKB-UniRule"/>
</dbReference>
<reference evidence="15" key="1">
    <citation type="submission" date="2021-01" db="EMBL/GenBank/DDBJ databases">
        <authorList>
            <person name="Corre E."/>
            <person name="Pelletier E."/>
            <person name="Niang G."/>
            <person name="Scheremetjew M."/>
            <person name="Finn R."/>
            <person name="Kale V."/>
            <person name="Holt S."/>
            <person name="Cochrane G."/>
            <person name="Meng A."/>
            <person name="Brown T."/>
            <person name="Cohen L."/>
        </authorList>
    </citation>
    <scope>NUCLEOTIDE SEQUENCE</scope>
    <source>
        <strain evidence="15">CCMP1594</strain>
    </source>
</reference>
<organism evidence="15">
    <name type="scientific">Eutreptiella gymnastica</name>
    <dbReference type="NCBI Taxonomy" id="73025"/>
    <lineage>
        <taxon>Eukaryota</taxon>
        <taxon>Discoba</taxon>
        <taxon>Euglenozoa</taxon>
        <taxon>Euglenida</taxon>
        <taxon>Spirocuta</taxon>
        <taxon>Euglenophyceae</taxon>
        <taxon>Eutreptiales</taxon>
        <taxon>Eutreptiaceae</taxon>
        <taxon>Eutreptiella</taxon>
    </lineage>
</organism>
<evidence type="ECO:0000256" key="10">
    <source>
        <dbReference type="ARBA" id="ARBA00023329"/>
    </source>
</evidence>
<dbReference type="GO" id="GO:0000139">
    <property type="term" value="C:Golgi membrane"/>
    <property type="evidence" value="ECO:0007669"/>
    <property type="project" value="UniProtKB-SubCell"/>
</dbReference>
<keyword evidence="4 12" id="KW-0813">Transport</keyword>
<feature type="region of interest" description="Disordered" evidence="13">
    <location>
        <begin position="50"/>
        <end position="69"/>
    </location>
</feature>
<keyword evidence="6 12" id="KW-0931">ER-Golgi transport</keyword>
<accession>A0A7S4C885</accession>
<evidence type="ECO:0000313" key="15">
    <source>
        <dbReference type="EMBL" id="CAE0789793.1"/>
    </source>
</evidence>
<sequence>MGDYLHRVEAILLLDSEGQRIFCKYYMPGYESRAKQKAFEDKLYRKVSGRVEPTARDPPSPKESESGTTDLKRILSLTRSYKKESSSAGEAGDILLFENHTVVFRYDEDGYLFVVGGSEENEVVLYQVMTCFWESLGQLLRNNCEKKVLLENFELLILIADEMIDDGIILETNPQSIFNEVSPHASGDNDTPLSALNTMAKIVKQNL</sequence>
<evidence type="ECO:0000256" key="12">
    <source>
        <dbReference type="RuleBase" id="RU366053"/>
    </source>
</evidence>
<evidence type="ECO:0000256" key="6">
    <source>
        <dbReference type="ARBA" id="ARBA00022892"/>
    </source>
</evidence>
<dbReference type="GO" id="GO:0006886">
    <property type="term" value="P:intracellular protein transport"/>
    <property type="evidence" value="ECO:0007669"/>
    <property type="project" value="TreeGrafter"/>
</dbReference>
<evidence type="ECO:0000256" key="3">
    <source>
        <dbReference type="ARBA" id="ARBA00011775"/>
    </source>
</evidence>
<dbReference type="Pfam" id="PF01217">
    <property type="entry name" value="Clat_adaptor_s"/>
    <property type="match status" value="1"/>
</dbReference>
<evidence type="ECO:0000256" key="7">
    <source>
        <dbReference type="ARBA" id="ARBA00022927"/>
    </source>
</evidence>
<evidence type="ECO:0000256" key="5">
    <source>
        <dbReference type="ARBA" id="ARBA00022490"/>
    </source>
</evidence>
<dbReference type="EMBL" id="HBJA01002905">
    <property type="protein sequence ID" value="CAE0789793.1"/>
    <property type="molecule type" value="Transcribed_RNA"/>
</dbReference>
<dbReference type="GO" id="GO:0006890">
    <property type="term" value="P:retrograde vesicle-mediated transport, Golgi to endoplasmic reticulum"/>
    <property type="evidence" value="ECO:0007669"/>
    <property type="project" value="UniProtKB-UniRule"/>
</dbReference>
<keyword evidence="5 12" id="KW-0963">Cytoplasm</keyword>
<dbReference type="Gene3D" id="3.30.450.60">
    <property type="match status" value="1"/>
</dbReference>
<name>A0A7S4C885_9EUGL</name>
<protein>
    <recommendedName>
        <fullName evidence="12">Coatomer subunit zeta</fullName>
    </recommendedName>
</protein>
<evidence type="ECO:0000256" key="4">
    <source>
        <dbReference type="ARBA" id="ARBA00022448"/>
    </source>
</evidence>
<keyword evidence="10 12" id="KW-0968">Cytoplasmic vesicle</keyword>
<evidence type="ECO:0000256" key="8">
    <source>
        <dbReference type="ARBA" id="ARBA00023034"/>
    </source>
</evidence>
<evidence type="ECO:0000256" key="1">
    <source>
        <dbReference type="ARBA" id="ARBA00004255"/>
    </source>
</evidence>
<comment type="function">
    <text evidence="11">The coatomer is a cytosolic protein complex that binds to dilysine motifs and reversibly associates with Golgi non-clathrin-coated vesicles, which further mediate biosynthetic protein transport from the ER, via the Golgi up to the trans Golgi network. Coatomer complex is required for budding from Golgi membranes, and is essential for the retrograde Golgi-to-ER transport of dilysine-tagged proteins. The zeta subunit may be involved in regulating the coat assembly and, hence, the rate of biosynthetic protein transport due to its association-dissociation properties with the coatomer complex.</text>
</comment>